<reference evidence="4 5" key="1">
    <citation type="submission" date="2018-12" db="EMBL/GenBank/DDBJ databases">
        <authorList>
            <consortium name="Pathogen Informatics"/>
        </authorList>
    </citation>
    <scope>NUCLEOTIDE SEQUENCE [LARGE SCALE GENOMIC DNA]</scope>
    <source>
        <strain evidence="4 5">NCTC7406</strain>
    </source>
</reference>
<dbReference type="GO" id="GO:0005829">
    <property type="term" value="C:cytosol"/>
    <property type="evidence" value="ECO:0007669"/>
    <property type="project" value="TreeGrafter"/>
</dbReference>
<dbReference type="InterPro" id="IPR050197">
    <property type="entry name" value="Aldolase_class_II_sugar_metab"/>
</dbReference>
<dbReference type="Proteomes" id="UP000276345">
    <property type="component" value="Chromosome"/>
</dbReference>
<evidence type="ECO:0000313" key="5">
    <source>
        <dbReference type="Proteomes" id="UP000276345"/>
    </source>
</evidence>
<proteinExistence type="predicted"/>
<organism evidence="4 5">
    <name type="scientific">Salmonella enterica subsp. enterica serovar Sanjuan</name>
    <dbReference type="NCBI Taxonomy" id="1160765"/>
    <lineage>
        <taxon>Bacteria</taxon>
        <taxon>Pseudomonadati</taxon>
        <taxon>Pseudomonadota</taxon>
        <taxon>Gammaproteobacteria</taxon>
        <taxon>Enterobacterales</taxon>
        <taxon>Enterobacteriaceae</taxon>
        <taxon>Salmonella</taxon>
    </lineage>
</organism>
<dbReference type="InterPro" id="IPR036409">
    <property type="entry name" value="Aldolase_II/adducin_N_sf"/>
</dbReference>
<keyword evidence="2" id="KW-0456">Lyase</keyword>
<keyword evidence="1" id="KW-0479">Metal-binding</keyword>
<evidence type="ECO:0000259" key="3">
    <source>
        <dbReference type="Pfam" id="PF00596"/>
    </source>
</evidence>
<dbReference type="AlphaFoldDB" id="A0A3S4IUB2"/>
<dbReference type="GO" id="GO:0019323">
    <property type="term" value="P:pentose catabolic process"/>
    <property type="evidence" value="ECO:0007669"/>
    <property type="project" value="TreeGrafter"/>
</dbReference>
<feature type="domain" description="Class II aldolase/adducin N-terminal" evidence="3">
    <location>
        <begin position="4"/>
        <end position="65"/>
    </location>
</feature>
<dbReference type="SUPFAM" id="SSF53639">
    <property type="entry name" value="AraD/HMP-PK domain-like"/>
    <property type="match status" value="1"/>
</dbReference>
<dbReference type="PANTHER" id="PTHR22789:SF0">
    <property type="entry name" value="3-OXO-TETRONATE 4-PHOSPHATE DECARBOXYLASE-RELATED"/>
    <property type="match status" value="1"/>
</dbReference>
<dbReference type="InterPro" id="IPR001303">
    <property type="entry name" value="Aldolase_II/adducin_N"/>
</dbReference>
<gene>
    <name evidence="4" type="ORF">NCTC7406_03564</name>
</gene>
<sequence length="96" mass="10166">MRVGQLPLLPYFKPGHDGIASALSAIAADHTAALLANHGPVVSDRSLREAVFNAEELEDSARIWLTLKPLGYVPLTVNDATADCRHHAASRGNAPG</sequence>
<dbReference type="GO" id="GO:0046872">
    <property type="term" value="F:metal ion binding"/>
    <property type="evidence" value="ECO:0007669"/>
    <property type="project" value="UniProtKB-KW"/>
</dbReference>
<dbReference type="GO" id="GO:0016832">
    <property type="term" value="F:aldehyde-lyase activity"/>
    <property type="evidence" value="ECO:0007669"/>
    <property type="project" value="TreeGrafter"/>
</dbReference>
<evidence type="ECO:0000256" key="1">
    <source>
        <dbReference type="ARBA" id="ARBA00022723"/>
    </source>
</evidence>
<dbReference type="Gene3D" id="3.40.225.10">
    <property type="entry name" value="Class II aldolase/adducin N-terminal domain"/>
    <property type="match status" value="1"/>
</dbReference>
<dbReference type="EMBL" id="LR134142">
    <property type="protein sequence ID" value="VEA08370.1"/>
    <property type="molecule type" value="Genomic_DNA"/>
</dbReference>
<dbReference type="PANTHER" id="PTHR22789">
    <property type="entry name" value="FUCULOSE PHOSPHATE ALDOLASE"/>
    <property type="match status" value="1"/>
</dbReference>
<evidence type="ECO:0000313" key="4">
    <source>
        <dbReference type="EMBL" id="VEA08370.1"/>
    </source>
</evidence>
<dbReference type="Pfam" id="PF00596">
    <property type="entry name" value="Aldolase_II"/>
    <property type="match status" value="1"/>
</dbReference>
<name>A0A3S4IUB2_SALET</name>
<accession>A0A3S4IUB2</accession>
<protein>
    <submittedName>
        <fullName evidence="4">Sugar aldolase</fullName>
    </submittedName>
</protein>
<evidence type="ECO:0000256" key="2">
    <source>
        <dbReference type="ARBA" id="ARBA00023239"/>
    </source>
</evidence>